<dbReference type="PANTHER" id="PTHR11473">
    <property type="entry name" value="AROMATIC AMINO ACID HYDROXYLASE"/>
    <property type="match status" value="1"/>
</dbReference>
<dbReference type="PROSITE" id="PS51410">
    <property type="entry name" value="BH4_AAA_HYDROXYL_2"/>
    <property type="match status" value="1"/>
</dbReference>
<keyword evidence="5 7" id="KW-0408">Iron</keyword>
<dbReference type="InterPro" id="IPR019774">
    <property type="entry name" value="Aromatic-AA_hydroxylase_C"/>
</dbReference>
<comment type="cofactor">
    <cofactor evidence="1 7">
        <name>Fe(2+)</name>
        <dbReference type="ChEBI" id="CHEBI:29033"/>
    </cofactor>
</comment>
<comment type="similarity">
    <text evidence="2">Belongs to the biopterin-dependent aromatic amino acid hydroxylase family.</text>
</comment>
<dbReference type="PROSITE" id="PS00367">
    <property type="entry name" value="BH4_AAA_HYDROXYL_1"/>
    <property type="match status" value="1"/>
</dbReference>
<evidence type="ECO:0000256" key="5">
    <source>
        <dbReference type="ARBA" id="ARBA00023004"/>
    </source>
</evidence>
<dbReference type="PANTHER" id="PTHR11473:SF15">
    <property type="entry name" value="TYROSINE 3-MONOOXYGENASE"/>
    <property type="match status" value="1"/>
</dbReference>
<dbReference type="GO" id="GO:0005506">
    <property type="term" value="F:iron ion binding"/>
    <property type="evidence" value="ECO:0007669"/>
    <property type="project" value="InterPro"/>
</dbReference>
<sequence>MASLSVNLEVWFPHYISDLDKCSLCVIKYEPTTDPRHPGYGDKDYISRRIYLNEIAKSYRYDQPLPEIEYTEEEHKTWKIVFSKLKSLYETYACAEYRHNLADLENTGLFVPDRIPNLREVNNYLQKKTGFMLRPCAGLLSARDFLASLAFRVFQTTLYLRHPKSPHHSPEPDLIHEFIGHCPMFADPIMAQFSQEIGLLSLGASDEQIEQLATVYWFIIEFGLCYENGQLKAIGAGLLSSYGELMHACSDKPNHVKFEPEVTALQKFNDADYQPTYFVANSIFDAIKKLRFISQVFRDYARTMKRSHTITYDPITKCINVIKNVEDILKSIERLKQELSIVSDAIDHVSKNINTFP</sequence>
<dbReference type="OrthoDB" id="983542at2759"/>
<dbReference type="Proteomes" id="UP000038040">
    <property type="component" value="Unplaced"/>
</dbReference>
<dbReference type="Gene3D" id="1.10.800.10">
    <property type="entry name" value="Aromatic amino acid hydroxylase"/>
    <property type="match status" value="1"/>
</dbReference>
<evidence type="ECO:0000313" key="11">
    <source>
        <dbReference type="Proteomes" id="UP000274756"/>
    </source>
</evidence>
<dbReference type="InterPro" id="IPR018301">
    <property type="entry name" value="ArAA_hydroxylase_Fe/CU_BS"/>
</dbReference>
<evidence type="ECO:0000259" key="8">
    <source>
        <dbReference type="PROSITE" id="PS51410"/>
    </source>
</evidence>
<reference evidence="9 11" key="2">
    <citation type="submission" date="2018-11" db="EMBL/GenBank/DDBJ databases">
        <authorList>
            <consortium name="Pathogen Informatics"/>
        </authorList>
    </citation>
    <scope>NUCLEOTIDE SEQUENCE [LARGE SCALE GENOMIC DNA]</scope>
</reference>
<evidence type="ECO:0000256" key="3">
    <source>
        <dbReference type="ARBA" id="ARBA00022723"/>
    </source>
</evidence>
<feature type="domain" description="Biopterin-dependent aromatic amino acid hydroxylase family profile" evidence="8">
    <location>
        <begin position="1"/>
        <end position="350"/>
    </location>
</feature>
<evidence type="ECO:0000256" key="1">
    <source>
        <dbReference type="ARBA" id="ARBA00001954"/>
    </source>
</evidence>
<feature type="binding site" evidence="7">
    <location>
        <position position="221"/>
    </location>
    <ligand>
        <name>Fe cation</name>
        <dbReference type="ChEBI" id="CHEBI:24875"/>
    </ligand>
</feature>
<protein>
    <submittedName>
        <fullName evidence="12">BH4_AAA_HYDROXYL_2 domain-containing protein</fullName>
    </submittedName>
</protein>
<dbReference type="AlphaFoldDB" id="A0A0N4UNQ5"/>
<dbReference type="EMBL" id="UYYG01000114">
    <property type="protein sequence ID" value="VDN53246.1"/>
    <property type="molecule type" value="Genomic_DNA"/>
</dbReference>
<evidence type="ECO:0000256" key="2">
    <source>
        <dbReference type="ARBA" id="ARBA00009712"/>
    </source>
</evidence>
<keyword evidence="11" id="KW-1185">Reference proteome</keyword>
<dbReference type="STRING" id="318479.A0A0N4UNQ5"/>
<proteinExistence type="inferred from homology"/>
<feature type="binding site" evidence="7">
    <location>
        <position position="181"/>
    </location>
    <ligand>
        <name>Fe cation</name>
        <dbReference type="ChEBI" id="CHEBI:24875"/>
    </ligand>
</feature>
<evidence type="ECO:0000256" key="6">
    <source>
        <dbReference type="ARBA" id="ARBA00023033"/>
    </source>
</evidence>
<dbReference type="InterPro" id="IPR036951">
    <property type="entry name" value="ArAA_hydroxylase_sf"/>
</dbReference>
<dbReference type="WBParaSite" id="DME_0000955201-mRNA-1">
    <property type="protein sequence ID" value="DME_0000955201-mRNA-1"/>
    <property type="gene ID" value="DME_0000955201"/>
</dbReference>
<dbReference type="InterPro" id="IPR036329">
    <property type="entry name" value="Aro-AA_hydroxylase_C_sf"/>
</dbReference>
<evidence type="ECO:0000313" key="10">
    <source>
        <dbReference type="Proteomes" id="UP000038040"/>
    </source>
</evidence>
<dbReference type="GO" id="GO:0030424">
    <property type="term" value="C:axon"/>
    <property type="evidence" value="ECO:0007669"/>
    <property type="project" value="TreeGrafter"/>
</dbReference>
<keyword evidence="3 7" id="KW-0479">Metal-binding</keyword>
<dbReference type="Proteomes" id="UP000274756">
    <property type="component" value="Unassembled WGS sequence"/>
</dbReference>
<keyword evidence="6" id="KW-0503">Monooxygenase</keyword>
<evidence type="ECO:0000313" key="12">
    <source>
        <dbReference type="WBParaSite" id="DME_0000955201-mRNA-1"/>
    </source>
</evidence>
<evidence type="ECO:0000256" key="4">
    <source>
        <dbReference type="ARBA" id="ARBA00023002"/>
    </source>
</evidence>
<evidence type="ECO:0000313" key="9">
    <source>
        <dbReference type="EMBL" id="VDN53246.1"/>
    </source>
</evidence>
<dbReference type="SUPFAM" id="SSF56534">
    <property type="entry name" value="Aromatic aminoacid monoxygenases, catalytic and oligomerization domains"/>
    <property type="match status" value="1"/>
</dbReference>
<dbReference type="PRINTS" id="PR00372">
    <property type="entry name" value="FYWHYDRXLASE"/>
</dbReference>
<feature type="binding site" evidence="7">
    <location>
        <position position="176"/>
    </location>
    <ligand>
        <name>Fe cation</name>
        <dbReference type="ChEBI" id="CHEBI:24875"/>
    </ligand>
</feature>
<organism evidence="10 12">
    <name type="scientific">Dracunculus medinensis</name>
    <name type="common">Guinea worm</name>
    <dbReference type="NCBI Taxonomy" id="318479"/>
    <lineage>
        <taxon>Eukaryota</taxon>
        <taxon>Metazoa</taxon>
        <taxon>Ecdysozoa</taxon>
        <taxon>Nematoda</taxon>
        <taxon>Chromadorea</taxon>
        <taxon>Rhabditida</taxon>
        <taxon>Spirurina</taxon>
        <taxon>Dracunculoidea</taxon>
        <taxon>Dracunculidae</taxon>
        <taxon>Dracunculus</taxon>
    </lineage>
</organism>
<dbReference type="GO" id="GO:0005737">
    <property type="term" value="C:cytoplasm"/>
    <property type="evidence" value="ECO:0007669"/>
    <property type="project" value="TreeGrafter"/>
</dbReference>
<dbReference type="GO" id="GO:0004511">
    <property type="term" value="F:tyrosine 3-monooxygenase activity"/>
    <property type="evidence" value="ECO:0007669"/>
    <property type="project" value="TreeGrafter"/>
</dbReference>
<dbReference type="InterPro" id="IPR001273">
    <property type="entry name" value="ArAA_hydroxylase"/>
</dbReference>
<dbReference type="GO" id="GO:0043204">
    <property type="term" value="C:perikaryon"/>
    <property type="evidence" value="ECO:0007669"/>
    <property type="project" value="TreeGrafter"/>
</dbReference>
<keyword evidence="4" id="KW-0560">Oxidoreductase</keyword>
<evidence type="ECO:0000256" key="7">
    <source>
        <dbReference type="PIRSR" id="PIRSR601273-2"/>
    </source>
</evidence>
<reference evidence="12" key="1">
    <citation type="submission" date="2017-02" db="UniProtKB">
        <authorList>
            <consortium name="WormBaseParasite"/>
        </authorList>
    </citation>
    <scope>IDENTIFICATION</scope>
</reference>
<accession>A0A0N4UNQ5</accession>
<name>A0A0N4UNQ5_DRAME</name>
<dbReference type="Pfam" id="PF00351">
    <property type="entry name" value="Biopterin_H"/>
    <property type="match status" value="1"/>
</dbReference>
<gene>
    <name evidence="9" type="ORF">DME_LOCUS3219</name>
</gene>
<dbReference type="GO" id="GO:0006585">
    <property type="term" value="P:dopamine biosynthetic process from tyrosine"/>
    <property type="evidence" value="ECO:0007669"/>
    <property type="project" value="TreeGrafter"/>
</dbReference>